<evidence type="ECO:0000313" key="3">
    <source>
        <dbReference type="Proteomes" id="UP001209317"/>
    </source>
</evidence>
<evidence type="ECO:0000256" key="1">
    <source>
        <dbReference type="SAM" id="Phobius"/>
    </source>
</evidence>
<protein>
    <submittedName>
        <fullName evidence="2">YeeE/YedE family protein</fullName>
    </submittedName>
</protein>
<keyword evidence="3" id="KW-1185">Reference proteome</keyword>
<keyword evidence="1" id="KW-0812">Transmembrane</keyword>
<feature type="transmembrane region" description="Helical" evidence="1">
    <location>
        <begin position="142"/>
        <end position="160"/>
    </location>
</feature>
<dbReference type="Proteomes" id="UP001209317">
    <property type="component" value="Unassembled WGS sequence"/>
</dbReference>
<accession>A0AAE3IJK2</accession>
<dbReference type="Pfam" id="PF20398">
    <property type="entry name" value="DUF6691"/>
    <property type="match status" value="1"/>
</dbReference>
<sequence length="168" mass="19172">MQQYKDEFETEDLEKRRQDAMCVNESKQHTQWYSYFTYLLLGTFFGIVLVKGEIVSWFRIQEMFRLQSFYMYGVIGSAVMVGILSVYLIKKYNIKTISGEKIVLTPKKFNKGQVYGGLLFGFGWAMTGACPGPLFAQIGTGATVIIVTLLSAIAGTWVYGKYRERLPH</sequence>
<feature type="transmembrane region" description="Helical" evidence="1">
    <location>
        <begin position="35"/>
        <end position="57"/>
    </location>
</feature>
<comment type="caution">
    <text evidence="2">The sequence shown here is derived from an EMBL/GenBank/DDBJ whole genome shotgun (WGS) entry which is preliminary data.</text>
</comment>
<keyword evidence="1" id="KW-0472">Membrane</keyword>
<evidence type="ECO:0000313" key="2">
    <source>
        <dbReference type="EMBL" id="MCU7692973.1"/>
    </source>
</evidence>
<dbReference type="AlphaFoldDB" id="A0AAE3IJK2"/>
<reference evidence="2" key="1">
    <citation type="submission" date="2022-10" db="EMBL/GenBank/DDBJ databases">
        <authorList>
            <person name="Kim H.S."/>
            <person name="Kim J.-S."/>
            <person name="Suh M.K."/>
            <person name="Eom M.K."/>
            <person name="Lee J.-S."/>
        </authorList>
    </citation>
    <scope>NUCLEOTIDE SEQUENCE</scope>
    <source>
        <strain evidence="2">LIP-5</strain>
    </source>
</reference>
<organism evidence="2 3">
    <name type="scientific">Haoranjiania flava</name>
    <dbReference type="NCBI Taxonomy" id="1856322"/>
    <lineage>
        <taxon>Bacteria</taxon>
        <taxon>Pseudomonadati</taxon>
        <taxon>Bacteroidota</taxon>
        <taxon>Chitinophagia</taxon>
        <taxon>Chitinophagales</taxon>
        <taxon>Chitinophagaceae</taxon>
        <taxon>Haoranjiania</taxon>
    </lineage>
</organism>
<dbReference type="InterPro" id="IPR046513">
    <property type="entry name" value="DUF6691"/>
</dbReference>
<keyword evidence="1" id="KW-1133">Transmembrane helix</keyword>
<proteinExistence type="predicted"/>
<gene>
    <name evidence="2" type="ORF">OD355_00400</name>
</gene>
<dbReference type="EMBL" id="JAOTPL010000001">
    <property type="protein sequence ID" value="MCU7692973.1"/>
    <property type="molecule type" value="Genomic_DNA"/>
</dbReference>
<feature type="transmembrane region" description="Helical" evidence="1">
    <location>
        <begin position="114"/>
        <end position="136"/>
    </location>
</feature>
<dbReference type="RefSeq" id="WP_263036461.1">
    <property type="nucleotide sequence ID" value="NZ_JAOTPL010000001.1"/>
</dbReference>
<feature type="transmembrane region" description="Helical" evidence="1">
    <location>
        <begin position="69"/>
        <end position="89"/>
    </location>
</feature>
<name>A0AAE3IJK2_9BACT</name>